<name>A0A381EDB1_9GAMM</name>
<dbReference type="InterPro" id="IPR017926">
    <property type="entry name" value="GATASE"/>
</dbReference>
<dbReference type="Proteomes" id="UP000254572">
    <property type="component" value="Unassembled WGS sequence"/>
</dbReference>
<dbReference type="GO" id="GO:0003922">
    <property type="term" value="F:GMP synthase (glutamine-hydrolyzing) activity"/>
    <property type="evidence" value="ECO:0007669"/>
    <property type="project" value="UniProtKB-EC"/>
</dbReference>
<evidence type="ECO:0000259" key="1">
    <source>
        <dbReference type="Pfam" id="PF00117"/>
    </source>
</evidence>
<accession>A0A381EDB1</accession>
<sequence>MKPLLILKLGAPKADIIARLGEYSDWIARTIAPVQHSVRVLDIIDGEALPAVDSAAGVILTGSAHMVPERQLWSEATRAWLQQAVPAGLPVFAICYGHQLLADACGGAVGDNPRGLEIGSTTITRLPTCDNDPIFAALPAHFTANVTHYQSVLRLPAGATVLAANEHDPHQAYRIGAHAWGVQFHPEFDAAAIRAHIDGRRDTITAIGHDPDAIRAAVRADTPDAAALLRRFARYAATRSGII</sequence>
<dbReference type="Pfam" id="PF00117">
    <property type="entry name" value="GATase"/>
    <property type="match status" value="1"/>
</dbReference>
<feature type="domain" description="Glutamine amidotransferase" evidence="1">
    <location>
        <begin position="23"/>
        <end position="190"/>
    </location>
</feature>
<dbReference type="InterPro" id="IPR029062">
    <property type="entry name" value="Class_I_gatase-like"/>
</dbReference>
<keyword evidence="2" id="KW-0436">Ligase</keyword>
<dbReference type="InterPro" id="IPR044992">
    <property type="entry name" value="ChyE-like"/>
</dbReference>
<dbReference type="CDD" id="cd01741">
    <property type="entry name" value="GATase1_1"/>
    <property type="match status" value="1"/>
</dbReference>
<dbReference type="SUPFAM" id="SSF52317">
    <property type="entry name" value="Class I glutamine amidotransferase-like"/>
    <property type="match status" value="1"/>
</dbReference>
<dbReference type="Gene3D" id="3.40.50.880">
    <property type="match status" value="1"/>
</dbReference>
<reference evidence="2 3" key="1">
    <citation type="submission" date="2018-06" db="EMBL/GenBank/DDBJ databases">
        <authorList>
            <consortium name="Pathogen Informatics"/>
            <person name="Doyle S."/>
        </authorList>
    </citation>
    <scope>NUCLEOTIDE SEQUENCE [LARGE SCALE GENOMIC DNA]</scope>
    <source>
        <strain evidence="2 3">NCTC13294</strain>
    </source>
</reference>
<proteinExistence type="predicted"/>
<dbReference type="GO" id="GO:0005829">
    <property type="term" value="C:cytosol"/>
    <property type="evidence" value="ECO:0007669"/>
    <property type="project" value="TreeGrafter"/>
</dbReference>
<organism evidence="2 3">
    <name type="scientific">Cardiobacterium valvarum</name>
    <dbReference type="NCBI Taxonomy" id="194702"/>
    <lineage>
        <taxon>Bacteria</taxon>
        <taxon>Pseudomonadati</taxon>
        <taxon>Pseudomonadota</taxon>
        <taxon>Gammaproteobacteria</taxon>
        <taxon>Cardiobacteriales</taxon>
        <taxon>Cardiobacteriaceae</taxon>
        <taxon>Cardiobacterium</taxon>
    </lineage>
</organism>
<dbReference type="RefSeq" id="WP_115612313.1">
    <property type="nucleotide sequence ID" value="NZ_JBHLZC010000001.1"/>
</dbReference>
<dbReference type="PANTHER" id="PTHR42695:SF5">
    <property type="entry name" value="GLUTAMINE AMIDOTRANSFERASE YLR126C-RELATED"/>
    <property type="match status" value="1"/>
</dbReference>
<dbReference type="OrthoDB" id="9813383at2"/>
<dbReference type="EMBL" id="UFUW01000001">
    <property type="protein sequence ID" value="SUX24975.1"/>
    <property type="molecule type" value="Genomic_DNA"/>
</dbReference>
<dbReference type="AlphaFoldDB" id="A0A381EDB1"/>
<evidence type="ECO:0000313" key="3">
    <source>
        <dbReference type="Proteomes" id="UP000254572"/>
    </source>
</evidence>
<dbReference type="PANTHER" id="PTHR42695">
    <property type="entry name" value="GLUTAMINE AMIDOTRANSFERASE YLR126C-RELATED"/>
    <property type="match status" value="1"/>
</dbReference>
<gene>
    <name evidence="2" type="primary">guaA_2</name>
    <name evidence="2" type="ORF">NCTC13294_02178</name>
</gene>
<protein>
    <submittedName>
        <fullName evidence="2">GMP synthase [glutamine-hydrolyzing]</fullName>
        <ecNumber evidence="2">6.3.5.2</ecNumber>
    </submittedName>
</protein>
<dbReference type="PROSITE" id="PS51273">
    <property type="entry name" value="GATASE_TYPE_1"/>
    <property type="match status" value="1"/>
</dbReference>
<dbReference type="EC" id="6.3.5.2" evidence="2"/>
<evidence type="ECO:0000313" key="2">
    <source>
        <dbReference type="EMBL" id="SUX24975.1"/>
    </source>
</evidence>
<dbReference type="NCBIfam" id="NF006562">
    <property type="entry name" value="PRK09065.1"/>
    <property type="match status" value="1"/>
</dbReference>
<keyword evidence="3" id="KW-1185">Reference proteome</keyword>